<sequence>MFERFGFATLSVAGGDPFAAVVSGESYVPVQAFGLPAAATLDDLLEDWDANFTHIAEQEVDPGEFRPLAEARVHAPYVPRQIFCIGANYRKHVIGLLTGRDAASRAKELEGISDPAELQRRAEEVMDKRSRESLPFAFVKLSSCVTGPEDEVVLPKNVKKPDWELELGVVIGKTARHVAPEDAMSYVAGFAIVNDVTARDHIFRRDGTAIGADWLSGKCFPTFLPFGPQIVPRKFVPDPYDLGIRLAVNGKVYQDETTSDMLIPIDRQISFLSDRVALQPGDIICTGSPYGNGAAFGVSLAPGDVMSGEITGLGQQRNLCVSETA</sequence>
<dbReference type="InterPro" id="IPR036663">
    <property type="entry name" value="Fumarylacetoacetase_C_sf"/>
</dbReference>
<keyword evidence="4" id="KW-0378">Hydrolase</keyword>
<protein>
    <submittedName>
        <fullName evidence="4">Fumarylacetoacetate hydrolase family protein</fullName>
    </submittedName>
</protein>
<keyword evidence="5" id="KW-1185">Reference proteome</keyword>
<evidence type="ECO:0000259" key="3">
    <source>
        <dbReference type="Pfam" id="PF01557"/>
    </source>
</evidence>
<accession>A0ABU9IG81</accession>
<dbReference type="InterPro" id="IPR011234">
    <property type="entry name" value="Fumarylacetoacetase-like_C"/>
</dbReference>
<evidence type="ECO:0000256" key="1">
    <source>
        <dbReference type="ARBA" id="ARBA00010211"/>
    </source>
</evidence>
<organism evidence="4 5">
    <name type="scientific">Aurantiacibacter gilvus</name>
    <dbReference type="NCBI Taxonomy" id="3139141"/>
    <lineage>
        <taxon>Bacteria</taxon>
        <taxon>Pseudomonadati</taxon>
        <taxon>Pseudomonadota</taxon>
        <taxon>Alphaproteobacteria</taxon>
        <taxon>Sphingomonadales</taxon>
        <taxon>Erythrobacteraceae</taxon>
        <taxon>Aurantiacibacter</taxon>
    </lineage>
</organism>
<gene>
    <name evidence="4" type="ORF">AAEO60_10865</name>
</gene>
<reference evidence="4 5" key="1">
    <citation type="submission" date="2024-04" db="EMBL/GenBank/DDBJ databases">
        <title>Aurantiacibacter sp. DGU6 16S ribosomal RNA gene Genome sequencing and assembly.</title>
        <authorList>
            <person name="Park S."/>
        </authorList>
    </citation>
    <scope>NUCLEOTIDE SEQUENCE [LARGE SCALE GENOMIC DNA]</scope>
    <source>
        <strain evidence="4 5">DGU6</strain>
    </source>
</reference>
<dbReference type="RefSeq" id="WP_341673733.1">
    <property type="nucleotide sequence ID" value="NZ_JBBYHV010000002.1"/>
</dbReference>
<name>A0ABU9IG81_9SPHN</name>
<evidence type="ECO:0000313" key="4">
    <source>
        <dbReference type="EMBL" id="MEL1251172.1"/>
    </source>
</evidence>
<comment type="caution">
    <text evidence="4">The sequence shown here is derived from an EMBL/GenBank/DDBJ whole genome shotgun (WGS) entry which is preliminary data.</text>
</comment>
<feature type="domain" description="Fumarylacetoacetase-like C-terminal" evidence="3">
    <location>
        <begin position="82"/>
        <end position="318"/>
    </location>
</feature>
<dbReference type="Pfam" id="PF01557">
    <property type="entry name" value="FAA_hydrolase"/>
    <property type="match status" value="1"/>
</dbReference>
<dbReference type="EMBL" id="JBBYHV010000002">
    <property type="protein sequence ID" value="MEL1251172.1"/>
    <property type="molecule type" value="Genomic_DNA"/>
</dbReference>
<evidence type="ECO:0000256" key="2">
    <source>
        <dbReference type="ARBA" id="ARBA00022723"/>
    </source>
</evidence>
<keyword evidence="2" id="KW-0479">Metal-binding</keyword>
<dbReference type="GO" id="GO:0016787">
    <property type="term" value="F:hydrolase activity"/>
    <property type="evidence" value="ECO:0007669"/>
    <property type="project" value="UniProtKB-KW"/>
</dbReference>
<comment type="similarity">
    <text evidence="1">Belongs to the FAH family.</text>
</comment>
<dbReference type="InterPro" id="IPR051121">
    <property type="entry name" value="FAH"/>
</dbReference>
<dbReference type="Gene3D" id="3.90.850.10">
    <property type="entry name" value="Fumarylacetoacetase-like, C-terminal domain"/>
    <property type="match status" value="1"/>
</dbReference>
<dbReference type="Proteomes" id="UP001497045">
    <property type="component" value="Unassembled WGS sequence"/>
</dbReference>
<proteinExistence type="inferred from homology"/>
<dbReference type="PANTHER" id="PTHR42796">
    <property type="entry name" value="FUMARYLACETOACETATE HYDROLASE DOMAIN-CONTAINING PROTEIN 2A-RELATED"/>
    <property type="match status" value="1"/>
</dbReference>
<dbReference type="PANTHER" id="PTHR42796:SF4">
    <property type="entry name" value="FUMARYLACETOACETATE HYDROLASE DOMAIN-CONTAINING PROTEIN 2A"/>
    <property type="match status" value="1"/>
</dbReference>
<dbReference type="SUPFAM" id="SSF56529">
    <property type="entry name" value="FAH"/>
    <property type="match status" value="1"/>
</dbReference>
<evidence type="ECO:0000313" key="5">
    <source>
        <dbReference type="Proteomes" id="UP001497045"/>
    </source>
</evidence>